<dbReference type="HOGENOM" id="CLU_070382_3_0_1"/>
<dbReference type="InParanoid" id="A0A0D0B9M3"/>
<feature type="non-terminal residue" evidence="3">
    <location>
        <position position="1"/>
    </location>
</feature>
<keyword evidence="4" id="KW-1185">Reference proteome</keyword>
<feature type="region of interest" description="Disordered" evidence="1">
    <location>
        <begin position="1"/>
        <end position="33"/>
    </location>
</feature>
<accession>A0A0D0B9M3</accession>
<evidence type="ECO:0000256" key="1">
    <source>
        <dbReference type="SAM" id="MobiDB-lite"/>
    </source>
</evidence>
<sequence length="241" mass="26368">PPPSYHNSSNQDSIVGAPSSSTHIQPTFKSKPTNHLHLFNESSSINGEYVIDTGMNIPSYLLPPLGPEESEENRKNLSLHSKSGSVTAEIWLLGVRDAQPFDSKNPTKRATLDISSHYGSVTARVHTIHRVAPFLLTISATNGAVNVTLPRSFHGLLLLTTLHGSVSLTDALSDNCTHLSQVESTRKYFVGDFSKIDDSEWTGDEVRVEGEHGKIKVKYFEEHSSAGNANKGGFLSRLFGW</sequence>
<dbReference type="InterPro" id="IPR055754">
    <property type="entry name" value="DUF7330"/>
</dbReference>
<dbReference type="Pfam" id="PF24016">
    <property type="entry name" value="DUF7330"/>
    <property type="match status" value="1"/>
</dbReference>
<feature type="domain" description="DUF7330" evidence="2">
    <location>
        <begin position="34"/>
        <end position="222"/>
    </location>
</feature>
<protein>
    <recommendedName>
        <fullName evidence="2">DUF7330 domain-containing protein</fullName>
    </recommendedName>
</protein>
<name>A0A0D0B9M3_9AGAM</name>
<gene>
    <name evidence="3" type="ORF">CY34DRAFT_87426</name>
</gene>
<dbReference type="STRING" id="930992.A0A0D0B9M3"/>
<evidence type="ECO:0000259" key="2">
    <source>
        <dbReference type="Pfam" id="PF24016"/>
    </source>
</evidence>
<dbReference type="EMBL" id="KN835304">
    <property type="protein sequence ID" value="KIK40383.1"/>
    <property type="molecule type" value="Genomic_DNA"/>
</dbReference>
<evidence type="ECO:0000313" key="3">
    <source>
        <dbReference type="EMBL" id="KIK40383.1"/>
    </source>
</evidence>
<dbReference type="Proteomes" id="UP000054485">
    <property type="component" value="Unassembled WGS sequence"/>
</dbReference>
<reference evidence="4" key="2">
    <citation type="submission" date="2015-01" db="EMBL/GenBank/DDBJ databases">
        <title>Evolutionary Origins and Diversification of the Mycorrhizal Mutualists.</title>
        <authorList>
            <consortium name="DOE Joint Genome Institute"/>
            <consortium name="Mycorrhizal Genomics Consortium"/>
            <person name="Kohler A."/>
            <person name="Kuo A."/>
            <person name="Nagy L.G."/>
            <person name="Floudas D."/>
            <person name="Copeland A."/>
            <person name="Barry K.W."/>
            <person name="Cichocki N."/>
            <person name="Veneault-Fourrey C."/>
            <person name="LaButti K."/>
            <person name="Lindquist E.A."/>
            <person name="Lipzen A."/>
            <person name="Lundell T."/>
            <person name="Morin E."/>
            <person name="Murat C."/>
            <person name="Riley R."/>
            <person name="Ohm R."/>
            <person name="Sun H."/>
            <person name="Tunlid A."/>
            <person name="Henrissat B."/>
            <person name="Grigoriev I.V."/>
            <person name="Hibbett D.S."/>
            <person name="Martin F."/>
        </authorList>
    </citation>
    <scope>NUCLEOTIDE SEQUENCE [LARGE SCALE GENOMIC DNA]</scope>
    <source>
        <strain evidence="4">UH-Slu-Lm8-n1</strain>
    </source>
</reference>
<evidence type="ECO:0000313" key="4">
    <source>
        <dbReference type="Proteomes" id="UP000054485"/>
    </source>
</evidence>
<organism evidence="3 4">
    <name type="scientific">Suillus luteus UH-Slu-Lm8-n1</name>
    <dbReference type="NCBI Taxonomy" id="930992"/>
    <lineage>
        <taxon>Eukaryota</taxon>
        <taxon>Fungi</taxon>
        <taxon>Dikarya</taxon>
        <taxon>Basidiomycota</taxon>
        <taxon>Agaricomycotina</taxon>
        <taxon>Agaricomycetes</taxon>
        <taxon>Agaricomycetidae</taxon>
        <taxon>Boletales</taxon>
        <taxon>Suillineae</taxon>
        <taxon>Suillaceae</taxon>
        <taxon>Suillus</taxon>
    </lineage>
</organism>
<dbReference type="AlphaFoldDB" id="A0A0D0B9M3"/>
<dbReference type="OrthoDB" id="5289249at2759"/>
<proteinExistence type="predicted"/>
<reference evidence="3 4" key="1">
    <citation type="submission" date="2014-04" db="EMBL/GenBank/DDBJ databases">
        <authorList>
            <consortium name="DOE Joint Genome Institute"/>
            <person name="Kuo A."/>
            <person name="Ruytinx J."/>
            <person name="Rineau F."/>
            <person name="Colpaert J."/>
            <person name="Kohler A."/>
            <person name="Nagy L.G."/>
            <person name="Floudas D."/>
            <person name="Copeland A."/>
            <person name="Barry K.W."/>
            <person name="Cichocki N."/>
            <person name="Veneault-Fourrey C."/>
            <person name="LaButti K."/>
            <person name="Lindquist E.A."/>
            <person name="Lipzen A."/>
            <person name="Lundell T."/>
            <person name="Morin E."/>
            <person name="Murat C."/>
            <person name="Sun H."/>
            <person name="Tunlid A."/>
            <person name="Henrissat B."/>
            <person name="Grigoriev I.V."/>
            <person name="Hibbett D.S."/>
            <person name="Martin F."/>
            <person name="Nordberg H.P."/>
            <person name="Cantor M.N."/>
            <person name="Hua S.X."/>
        </authorList>
    </citation>
    <scope>NUCLEOTIDE SEQUENCE [LARGE SCALE GENOMIC DNA]</scope>
    <source>
        <strain evidence="3 4">UH-Slu-Lm8-n1</strain>
    </source>
</reference>